<name>A0ABV9S2Q0_9PSEU</name>
<dbReference type="Proteomes" id="UP001595859">
    <property type="component" value="Unassembled WGS sequence"/>
</dbReference>
<dbReference type="Gene3D" id="3.30.70.1230">
    <property type="entry name" value="Nucleotide cyclase"/>
    <property type="match status" value="1"/>
</dbReference>
<proteinExistence type="predicted"/>
<evidence type="ECO:0008006" key="3">
    <source>
        <dbReference type="Google" id="ProtNLM"/>
    </source>
</evidence>
<evidence type="ECO:0000313" key="1">
    <source>
        <dbReference type="EMBL" id="MFC4855612.1"/>
    </source>
</evidence>
<dbReference type="InterPro" id="IPR029787">
    <property type="entry name" value="Nucleotide_cyclase"/>
</dbReference>
<comment type="caution">
    <text evidence="1">The sequence shown here is derived from an EMBL/GenBank/DDBJ whole genome shotgun (WGS) entry which is preliminary data.</text>
</comment>
<keyword evidence="2" id="KW-1185">Reference proteome</keyword>
<gene>
    <name evidence="1" type="ORF">ACFPCV_19045</name>
</gene>
<evidence type="ECO:0000313" key="2">
    <source>
        <dbReference type="Proteomes" id="UP001595859"/>
    </source>
</evidence>
<protein>
    <recommendedName>
        <fullName evidence="3">Guanylate cyclase domain-containing protein</fullName>
    </recommendedName>
</protein>
<dbReference type="SUPFAM" id="SSF55073">
    <property type="entry name" value="Nucleotide cyclase"/>
    <property type="match status" value="1"/>
</dbReference>
<reference evidence="2" key="1">
    <citation type="journal article" date="2019" name="Int. J. Syst. Evol. Microbiol.">
        <title>The Global Catalogue of Microorganisms (GCM) 10K type strain sequencing project: providing services to taxonomists for standard genome sequencing and annotation.</title>
        <authorList>
            <consortium name="The Broad Institute Genomics Platform"/>
            <consortium name="The Broad Institute Genome Sequencing Center for Infectious Disease"/>
            <person name="Wu L."/>
            <person name="Ma J."/>
        </authorList>
    </citation>
    <scope>NUCLEOTIDE SEQUENCE [LARGE SCALE GENOMIC DNA]</scope>
    <source>
        <strain evidence="2">ZS-22-S1</strain>
    </source>
</reference>
<organism evidence="1 2">
    <name type="scientific">Actinophytocola glycyrrhizae</name>
    <dbReference type="NCBI Taxonomy" id="2044873"/>
    <lineage>
        <taxon>Bacteria</taxon>
        <taxon>Bacillati</taxon>
        <taxon>Actinomycetota</taxon>
        <taxon>Actinomycetes</taxon>
        <taxon>Pseudonocardiales</taxon>
        <taxon>Pseudonocardiaceae</taxon>
    </lineage>
</organism>
<accession>A0ABV9S2Q0</accession>
<dbReference type="EMBL" id="JBHSIS010000008">
    <property type="protein sequence ID" value="MFC4855612.1"/>
    <property type="molecule type" value="Genomic_DNA"/>
</dbReference>
<dbReference type="RefSeq" id="WP_378057574.1">
    <property type="nucleotide sequence ID" value="NZ_JBHSIS010000008.1"/>
</dbReference>
<sequence>MSEVTRLQPRQRIIVACDVEGSTSRTNPAKATLRADMYELLEATLLECEITEEVREPFYDYGDGVMVLLRPVDGVPKTLLLHTFVPVLSTRLTAHAIRHPDRMFRLRVAIHSGEVHFDRQGVFGEDLDITFRLLDSPELKSRLQQTDAPLVLAVSGDIHRSVIRHGYDGIDGRTFDPAICLEVAEQRHVGWVHVPGQGVPPVDLYSA</sequence>